<gene>
    <name evidence="2" type="ORF">BTUL_0156g00310</name>
</gene>
<dbReference type="AlphaFoldDB" id="A0A4Z1EBZ4"/>
<dbReference type="Proteomes" id="UP000297777">
    <property type="component" value="Unassembled WGS sequence"/>
</dbReference>
<evidence type="ECO:0000256" key="1">
    <source>
        <dbReference type="SAM" id="MobiDB-lite"/>
    </source>
</evidence>
<reference evidence="2 3" key="1">
    <citation type="submission" date="2017-12" db="EMBL/GenBank/DDBJ databases">
        <title>Comparative genomics of Botrytis spp.</title>
        <authorList>
            <person name="Valero-Jimenez C.A."/>
            <person name="Tapia P."/>
            <person name="Veloso J."/>
            <person name="Silva-Moreno E."/>
            <person name="Staats M."/>
            <person name="Valdes J.H."/>
            <person name="Van Kan J.A.L."/>
        </authorList>
    </citation>
    <scope>NUCLEOTIDE SEQUENCE [LARGE SCALE GENOMIC DNA]</scope>
    <source>
        <strain evidence="2 3">Bt9001</strain>
    </source>
</reference>
<feature type="region of interest" description="Disordered" evidence="1">
    <location>
        <begin position="127"/>
        <end position="150"/>
    </location>
</feature>
<proteinExistence type="predicted"/>
<evidence type="ECO:0000313" key="3">
    <source>
        <dbReference type="Proteomes" id="UP000297777"/>
    </source>
</evidence>
<organism evidence="2 3">
    <name type="scientific">Botrytis tulipae</name>
    <dbReference type="NCBI Taxonomy" id="87230"/>
    <lineage>
        <taxon>Eukaryota</taxon>
        <taxon>Fungi</taxon>
        <taxon>Dikarya</taxon>
        <taxon>Ascomycota</taxon>
        <taxon>Pezizomycotina</taxon>
        <taxon>Leotiomycetes</taxon>
        <taxon>Helotiales</taxon>
        <taxon>Sclerotiniaceae</taxon>
        <taxon>Botrytis</taxon>
    </lineage>
</organism>
<feature type="compositionally biased region" description="Acidic residues" evidence="1">
    <location>
        <begin position="79"/>
        <end position="99"/>
    </location>
</feature>
<accession>A0A4Z1EBZ4</accession>
<dbReference type="EMBL" id="PQXH01000156">
    <property type="protein sequence ID" value="TGO09735.1"/>
    <property type="molecule type" value="Genomic_DNA"/>
</dbReference>
<protein>
    <submittedName>
        <fullName evidence="2">Uncharacterized protein</fullName>
    </submittedName>
</protein>
<name>A0A4Z1EBZ4_9HELO</name>
<sequence>MKTDMYRIWSTRPTGKVIIDYMGDGRKMHILPREFDLGTVMRPTERKFGRFTERERFKPRETLSSLFFITASLVLRCSEEEEEEEEEEMEEEEEEEGENDFAPSLLIKISLQAGLPSMVPGILEAEAEAEAEAETEEEKEKPATLVVITE</sequence>
<keyword evidence="3" id="KW-1185">Reference proteome</keyword>
<dbReference type="OrthoDB" id="10495109at2759"/>
<evidence type="ECO:0000313" key="2">
    <source>
        <dbReference type="EMBL" id="TGO09735.1"/>
    </source>
</evidence>
<feature type="compositionally biased region" description="Acidic residues" evidence="1">
    <location>
        <begin position="127"/>
        <end position="137"/>
    </location>
</feature>
<feature type="region of interest" description="Disordered" evidence="1">
    <location>
        <begin position="77"/>
        <end position="103"/>
    </location>
</feature>
<comment type="caution">
    <text evidence="2">The sequence shown here is derived from an EMBL/GenBank/DDBJ whole genome shotgun (WGS) entry which is preliminary data.</text>
</comment>